<dbReference type="Proteomes" id="UP000298381">
    <property type="component" value="Unassembled WGS sequence"/>
</dbReference>
<sequence>MLVARQPILDKRQNIFAYELLYRDDDKTTSFNQEVSALRASTGVILELFESGAERITENKRAFVNFDKELLMSDVFEIVKPDKMVIEVLEDVEIDEALVERLFDLKKKGYTIALDDFFHSSEDYALINVCDIIKYDFLNTDIKKIIIDSNIAIKKGKTILAEKVETQEEFEIAKKIGFTLFQGYFFEKPKIASSQNSKVRPIQYTSVISELNKEEPSFDRLTDIIEKDLNLSYRLMRMMSLRNLEINRENIKKSLTYMGLKGIERWINIVLVQTLGKNCPAELVKISLIRASFAERIALNVPRYENFRYQASIVGLFSTLDAILNMPLDEALKDLKLDDIVKDALLENEGILAPIKELYLSYERGDFKKASVFAEMMGLDENLLSKLYIESIEWANRIMQIV</sequence>
<dbReference type="InterPro" id="IPR052340">
    <property type="entry name" value="RNase_Y/CdgJ"/>
</dbReference>
<accession>A0A4Z0D4T8</accession>
<protein>
    <submittedName>
        <fullName evidence="3">EAL domain-containing protein</fullName>
    </submittedName>
</protein>
<dbReference type="EMBL" id="SRIB01000012">
    <property type="protein sequence ID" value="TFZ39499.1"/>
    <property type="molecule type" value="Genomic_DNA"/>
</dbReference>
<feature type="domain" description="HDOD" evidence="2">
    <location>
        <begin position="197"/>
        <end position="383"/>
    </location>
</feature>
<dbReference type="Pfam" id="PF00563">
    <property type="entry name" value="EAL"/>
    <property type="match status" value="1"/>
</dbReference>
<dbReference type="Gene3D" id="3.20.20.450">
    <property type="entry name" value="EAL domain"/>
    <property type="match status" value="1"/>
</dbReference>
<keyword evidence="4" id="KW-1185">Reference proteome</keyword>
<dbReference type="PROSITE" id="PS51833">
    <property type="entry name" value="HDOD"/>
    <property type="match status" value="1"/>
</dbReference>
<organism evidence="3 4">
    <name type="scientific">Soehngenia longivitae</name>
    <dbReference type="NCBI Taxonomy" id="2562294"/>
    <lineage>
        <taxon>Bacteria</taxon>
        <taxon>Bacillati</taxon>
        <taxon>Bacillota</taxon>
        <taxon>Tissierellia</taxon>
        <taxon>Tissierellales</taxon>
        <taxon>Tissierellaceae</taxon>
        <taxon>Soehngenia</taxon>
    </lineage>
</organism>
<reference evidence="3 4" key="1">
    <citation type="submission" date="2019-03" db="EMBL/GenBank/DDBJ databases">
        <title>Draft genome sequence data and analysis of a Fermenting Bacterium, Soehngenia longevitae strain 1933PT, isolated from petroleum reservoir in Azerbaijan.</title>
        <authorList>
            <person name="Grouzdev D.S."/>
            <person name="Bidzhieva S.K."/>
            <person name="Sokolova D.S."/>
            <person name="Tourova T.P."/>
            <person name="Poltaraus A.B."/>
            <person name="Nazina T.N."/>
        </authorList>
    </citation>
    <scope>NUCLEOTIDE SEQUENCE [LARGE SCALE GENOMIC DNA]</scope>
    <source>
        <strain evidence="3 4">1933P</strain>
    </source>
</reference>
<dbReference type="SUPFAM" id="SSF141868">
    <property type="entry name" value="EAL domain-like"/>
    <property type="match status" value="1"/>
</dbReference>
<dbReference type="PANTHER" id="PTHR33525">
    <property type="match status" value="1"/>
</dbReference>
<evidence type="ECO:0000313" key="3">
    <source>
        <dbReference type="EMBL" id="TFZ39499.1"/>
    </source>
</evidence>
<dbReference type="SMART" id="SM00052">
    <property type="entry name" value="EAL"/>
    <property type="match status" value="1"/>
</dbReference>
<dbReference type="SUPFAM" id="SSF109604">
    <property type="entry name" value="HD-domain/PDEase-like"/>
    <property type="match status" value="1"/>
</dbReference>
<evidence type="ECO:0000259" key="2">
    <source>
        <dbReference type="PROSITE" id="PS51833"/>
    </source>
</evidence>
<feature type="domain" description="EAL" evidence="1">
    <location>
        <begin position="1"/>
        <end position="203"/>
    </location>
</feature>
<dbReference type="InterPro" id="IPR035919">
    <property type="entry name" value="EAL_sf"/>
</dbReference>
<dbReference type="InterPro" id="IPR014408">
    <property type="entry name" value="dGMP_Pdiesterase_EAL/HD-GYP"/>
</dbReference>
<dbReference type="InterPro" id="IPR001633">
    <property type="entry name" value="EAL_dom"/>
</dbReference>
<dbReference type="InterPro" id="IPR013976">
    <property type="entry name" value="HDOD"/>
</dbReference>
<dbReference type="PROSITE" id="PS50883">
    <property type="entry name" value="EAL"/>
    <property type="match status" value="1"/>
</dbReference>
<dbReference type="OrthoDB" id="9804751at2"/>
<comment type="caution">
    <text evidence="3">The sequence shown here is derived from an EMBL/GenBank/DDBJ whole genome shotgun (WGS) entry which is preliminary data.</text>
</comment>
<dbReference type="AlphaFoldDB" id="A0A4Z0D4T8"/>
<gene>
    <name evidence="3" type="ORF">E4100_08375</name>
</gene>
<dbReference type="RefSeq" id="WP_135271597.1">
    <property type="nucleotide sequence ID" value="NZ_SRIB01000012.1"/>
</dbReference>
<evidence type="ECO:0000313" key="4">
    <source>
        <dbReference type="Proteomes" id="UP000298381"/>
    </source>
</evidence>
<dbReference type="PANTHER" id="PTHR33525:SF4">
    <property type="entry name" value="CYCLIC DI-GMP PHOSPHODIESTERASE CDGJ"/>
    <property type="match status" value="1"/>
</dbReference>
<evidence type="ECO:0000259" key="1">
    <source>
        <dbReference type="PROSITE" id="PS50883"/>
    </source>
</evidence>
<proteinExistence type="predicted"/>
<dbReference type="PIRSF" id="PIRSF003180">
    <property type="entry name" value="DiGMPpdiest_YuxH"/>
    <property type="match status" value="1"/>
</dbReference>
<dbReference type="Gene3D" id="1.10.3210.10">
    <property type="entry name" value="Hypothetical protein af1432"/>
    <property type="match status" value="1"/>
</dbReference>
<name>A0A4Z0D4T8_9FIRM</name>